<evidence type="ECO:0000313" key="5">
    <source>
        <dbReference type="EMBL" id="KPL75780.1"/>
    </source>
</evidence>
<dbReference type="CDD" id="cd11333">
    <property type="entry name" value="AmyAc_SI_OligoGlu_DGase"/>
    <property type="match status" value="1"/>
</dbReference>
<proteinExistence type="inferred from homology"/>
<keyword evidence="3" id="KW-0326">Glycosidase</keyword>
<dbReference type="GO" id="GO:0004556">
    <property type="term" value="F:alpha-amylase activity"/>
    <property type="evidence" value="ECO:0007669"/>
    <property type="project" value="TreeGrafter"/>
</dbReference>
<dbReference type="SUPFAM" id="SSF51445">
    <property type="entry name" value="(Trans)glycosidases"/>
    <property type="match status" value="1"/>
</dbReference>
<feature type="domain" description="Glycosyl hydrolase family 13 catalytic" evidence="4">
    <location>
        <begin position="14"/>
        <end position="423"/>
    </location>
</feature>
<organism evidence="5 6">
    <name type="scientific">Levilinea saccharolytica</name>
    <dbReference type="NCBI Taxonomy" id="229921"/>
    <lineage>
        <taxon>Bacteria</taxon>
        <taxon>Bacillati</taxon>
        <taxon>Chloroflexota</taxon>
        <taxon>Anaerolineae</taxon>
        <taxon>Anaerolineales</taxon>
        <taxon>Anaerolineaceae</taxon>
        <taxon>Levilinea</taxon>
    </lineage>
</organism>
<dbReference type="SUPFAM" id="SSF51011">
    <property type="entry name" value="Glycosyl hydrolase domain"/>
    <property type="match status" value="1"/>
</dbReference>
<dbReference type="InterPro" id="IPR006047">
    <property type="entry name" value="GH13_cat_dom"/>
</dbReference>
<dbReference type="PANTHER" id="PTHR10357">
    <property type="entry name" value="ALPHA-AMYLASE FAMILY MEMBER"/>
    <property type="match status" value="1"/>
</dbReference>
<keyword evidence="2" id="KW-0378">Hydrolase</keyword>
<accession>A0A0P6X6B7</accession>
<dbReference type="Proteomes" id="UP000050501">
    <property type="component" value="Unassembled WGS sequence"/>
</dbReference>
<protein>
    <submittedName>
        <fullName evidence="5">Alpha-amylase</fullName>
    </submittedName>
</protein>
<comment type="caution">
    <text evidence="5">The sequence shown here is derived from an EMBL/GenBank/DDBJ whole genome shotgun (WGS) entry which is preliminary data.</text>
</comment>
<name>A0A0P6X6B7_9CHLR</name>
<dbReference type="InterPro" id="IPR045857">
    <property type="entry name" value="O16G_dom_2"/>
</dbReference>
<dbReference type="InterPro" id="IPR017853">
    <property type="entry name" value="GH"/>
</dbReference>
<evidence type="ECO:0000259" key="4">
    <source>
        <dbReference type="SMART" id="SM00642"/>
    </source>
</evidence>
<dbReference type="FunFam" id="3.90.400.10:FF:000002">
    <property type="entry name" value="Sucrose isomerase"/>
    <property type="match status" value="1"/>
</dbReference>
<sequence length="566" mass="64394">MDSLKWWQKAVFYQIYPRSFADGNGDGIGDLHGIRQKLDYLQSLGVDALWLSPHYPSPQVDCGYDVADYTGVAPEYGDLDTFRSLLEEAHARGMRLILDLVLNHTSDQHPWFQESRSSLDNPKRGWYVWHKGRGGQPPNGWYSTFGGPAWELDPQTGEYYYHFFFKEQPDLNWHNPEVRAALWQAVRFWLDMGVDGFRLDAIGTIFEDPALPESTCPYTLDEMYRRSRLARSAEERLAVQKDWVELFRPQVDQPGMEDLLRELRRVVDEYDDRVLVGESDEIRYCREDMLHLVFNFPLMKTDRLTPAWVLENQRQRLGELPPTAWPCNTLGNHDVPRVYPHFDDGQHGPALARQSLALMLTLRGTPFLYNGEEIGMGDYFIQDPSQFRDPLSLRYYALEQSLLGHAPAEALRYAAENGRDRARTPLAWSHAPNGGFCPAEVTPWLPVNPEYARGVNVADQAADEGSLLNFYRRMLAFRRQHPALIAGDYQPAESGSPDVLAFVRQGEGERLLVAFNMGLEAVCVNLSALGEAAEGLFSTQSPRRPAALDRLDALGLAPLEVYIARV</sequence>
<keyword evidence="6" id="KW-1185">Reference proteome</keyword>
<dbReference type="OrthoDB" id="9805159at2"/>
<dbReference type="STRING" id="229921.ADN01_17005"/>
<dbReference type="Pfam" id="PF00128">
    <property type="entry name" value="Alpha-amylase"/>
    <property type="match status" value="1"/>
</dbReference>
<dbReference type="AlphaFoldDB" id="A0A0P6X6B7"/>
<dbReference type="EMBL" id="LGCM01000065">
    <property type="protein sequence ID" value="KPL75780.1"/>
    <property type="molecule type" value="Genomic_DNA"/>
</dbReference>
<gene>
    <name evidence="5" type="ORF">ADN01_17005</name>
</gene>
<evidence type="ECO:0000256" key="2">
    <source>
        <dbReference type="ARBA" id="ARBA00022801"/>
    </source>
</evidence>
<dbReference type="Gene3D" id="2.60.40.1180">
    <property type="entry name" value="Golgi alpha-mannosidase II"/>
    <property type="match status" value="1"/>
</dbReference>
<dbReference type="Gene3D" id="3.90.400.10">
    <property type="entry name" value="Oligo-1,6-glucosidase, Domain 2"/>
    <property type="match status" value="1"/>
</dbReference>
<dbReference type="PANTHER" id="PTHR10357:SF179">
    <property type="entry name" value="NEUTRAL AND BASIC AMINO ACID TRANSPORT PROTEIN RBAT"/>
    <property type="match status" value="1"/>
</dbReference>
<dbReference type="GO" id="GO:0009313">
    <property type="term" value="P:oligosaccharide catabolic process"/>
    <property type="evidence" value="ECO:0007669"/>
    <property type="project" value="TreeGrafter"/>
</dbReference>
<evidence type="ECO:0000256" key="3">
    <source>
        <dbReference type="ARBA" id="ARBA00023295"/>
    </source>
</evidence>
<comment type="similarity">
    <text evidence="1">Belongs to the glycosyl hydrolase 13 family.</text>
</comment>
<dbReference type="SMART" id="SM00642">
    <property type="entry name" value="Aamy"/>
    <property type="match status" value="1"/>
</dbReference>
<evidence type="ECO:0000313" key="6">
    <source>
        <dbReference type="Proteomes" id="UP000050501"/>
    </source>
</evidence>
<reference evidence="5 6" key="1">
    <citation type="submission" date="2015-07" db="EMBL/GenBank/DDBJ databases">
        <title>Genome sequence of Levilinea saccharolytica DSM 16555.</title>
        <authorList>
            <person name="Hemp J."/>
            <person name="Ward L.M."/>
            <person name="Pace L.A."/>
            <person name="Fischer W.W."/>
        </authorList>
    </citation>
    <scope>NUCLEOTIDE SEQUENCE [LARGE SCALE GENOMIC DNA]</scope>
    <source>
        <strain evidence="5 6">KIBI-1</strain>
    </source>
</reference>
<dbReference type="InterPro" id="IPR013780">
    <property type="entry name" value="Glyco_hydro_b"/>
</dbReference>
<dbReference type="PATRIC" id="fig|229921.5.peg.21"/>
<evidence type="ECO:0000256" key="1">
    <source>
        <dbReference type="ARBA" id="ARBA00008061"/>
    </source>
</evidence>
<dbReference type="Gene3D" id="3.20.20.80">
    <property type="entry name" value="Glycosidases"/>
    <property type="match status" value="1"/>
</dbReference>